<protein>
    <submittedName>
        <fullName evidence="2">Polysaccharide pyruvyl transferase family protein</fullName>
    </submittedName>
</protein>
<accession>A0A5J5E7A5</accession>
<dbReference type="InterPro" id="IPR007345">
    <property type="entry name" value="Polysacch_pyruvyl_Trfase"/>
</dbReference>
<dbReference type="EMBL" id="RZUG01000014">
    <property type="protein sequence ID" value="KAA8824907.1"/>
    <property type="molecule type" value="Genomic_DNA"/>
</dbReference>
<sequence>MNTEINNKHIGIITINDNTNYGNRLQNYALTTILSQYGTVDTIRCYANDDEPNVCIDIRNRFITAIKCCAPGIRGLTGHRERNFQRFTDELVPDNRASVSSHRGLVPKNAHYDCIVVGSDQVWNDRYASAKGLRLRLASFVHDNTTVISYAASFGVNHVKAESEAAFHELLPRFSTISVREDRAVELVKELGNQHATLVLDPTLMLTPVQWRSITSDTVKNDDRFILTYFLGTVTEDQQDIINDYAKRHRCRVRSIYSYYTFSSDVENYPAGPREFVELFSKAQYVFTDSYHACCFSIIFNKNFKVFGRNGLSAKDNMNSRMETLFRLFELGKAFTAPEEESVIDYAHVNHLLKEYQKQSAQWLSAALN</sequence>
<dbReference type="AlphaFoldDB" id="A0A5J5E7A5"/>
<gene>
    <name evidence="2" type="ORF">EMO92_07705</name>
</gene>
<dbReference type="Proteomes" id="UP000326251">
    <property type="component" value="Unassembled WGS sequence"/>
</dbReference>
<organism evidence="2 3">
    <name type="scientific">Bifidobacterium reuteri</name>
    <dbReference type="NCBI Taxonomy" id="983706"/>
    <lineage>
        <taxon>Bacteria</taxon>
        <taxon>Bacillati</taxon>
        <taxon>Actinomycetota</taxon>
        <taxon>Actinomycetes</taxon>
        <taxon>Bifidobacteriales</taxon>
        <taxon>Bifidobacteriaceae</taxon>
        <taxon>Bifidobacterium</taxon>
    </lineage>
</organism>
<comment type="caution">
    <text evidence="2">The sequence shown here is derived from an EMBL/GenBank/DDBJ whole genome shotgun (WGS) entry which is preliminary data.</text>
</comment>
<dbReference type="GO" id="GO:0016740">
    <property type="term" value="F:transferase activity"/>
    <property type="evidence" value="ECO:0007669"/>
    <property type="project" value="UniProtKB-KW"/>
</dbReference>
<keyword evidence="2" id="KW-0808">Transferase</keyword>
<evidence type="ECO:0000259" key="1">
    <source>
        <dbReference type="Pfam" id="PF04230"/>
    </source>
</evidence>
<name>A0A5J5E7A5_9BIFI</name>
<feature type="domain" description="Polysaccharide pyruvyl transferase" evidence="1">
    <location>
        <begin position="20"/>
        <end position="307"/>
    </location>
</feature>
<reference evidence="2 3" key="1">
    <citation type="journal article" date="2019" name="Syst. Appl. Microbiol.">
        <title>Characterization of Bifidobacterium species in feaces of the Egyptian fruit bat: Description of B. vespertilionis sp. nov. and B. rousetti sp. nov.</title>
        <authorList>
            <person name="Modesto M."/>
            <person name="Satti M."/>
            <person name="Watanabe K."/>
            <person name="Puglisi E."/>
            <person name="Morelli L."/>
            <person name="Huang C.-H."/>
            <person name="Liou J.-S."/>
            <person name="Miyashita M."/>
            <person name="Tamura T."/>
            <person name="Saito S."/>
            <person name="Mori K."/>
            <person name="Huang L."/>
            <person name="Sciavilla P."/>
            <person name="Sandri C."/>
            <person name="Spiezio C."/>
            <person name="Vitali F."/>
            <person name="Cavalieri D."/>
            <person name="Perpetuini G."/>
            <person name="Tofalo R."/>
            <person name="Bonetti A."/>
            <person name="Arita M."/>
            <person name="Mattarelli P."/>
        </authorList>
    </citation>
    <scope>NUCLEOTIDE SEQUENCE [LARGE SCALE GENOMIC DNA]</scope>
    <source>
        <strain evidence="2 3">RST19</strain>
    </source>
</reference>
<dbReference type="RefSeq" id="WP_150335730.1">
    <property type="nucleotide sequence ID" value="NZ_RZUG01000014.1"/>
</dbReference>
<dbReference type="Pfam" id="PF04230">
    <property type="entry name" value="PS_pyruv_trans"/>
    <property type="match status" value="1"/>
</dbReference>
<evidence type="ECO:0000313" key="2">
    <source>
        <dbReference type="EMBL" id="KAA8824907.1"/>
    </source>
</evidence>
<evidence type="ECO:0000313" key="3">
    <source>
        <dbReference type="Proteomes" id="UP000326251"/>
    </source>
</evidence>
<proteinExistence type="predicted"/>